<sequence length="417" mass="42728">MPRLPEQGKDKKKDQQDQDRDNQSGDNDLAALLLGSASTRRRKPDQPQGPDTQALTKDSGQLASGLPGDIANTVSDSANLGQSAGSAAQNFGSAAQAGAAIASSAQSGAVNPMDAVAVVQGVSGGISDTAEAVNSGAQIASTWLENGGEAAQLAADVNPQLQAQAQQVQQMTEAGGQVADLTGQAASGVSQVSGMVNTASSFGASGVPTDVPANVQSVDLQSGQVPEGVATAVDFKQAPADPVGPDVPEPPVPQRVSQLPSAQQMKSMTDIEILGLSKEAQAALTAYDAQFPKVIPQPQYPAYLEGRAPLQAAKTAYDAQLASRGITFGPLGGEVQYNQQTGSILRFRDYPAKPGDPTRPWNELGTSEPTAPAVPQEPTPAVTEPPTAVSDYRGHALDGSVRLTVDLLGMVSYSLPG</sequence>
<dbReference type="EMBL" id="AP018165">
    <property type="protein sequence ID" value="BAX97312.1"/>
    <property type="molecule type" value="Genomic_DNA"/>
</dbReference>
<gene>
    <name evidence="2" type="ORF">MSTE_01996</name>
</gene>
<keyword evidence="3" id="KW-1185">Reference proteome</keyword>
<feature type="region of interest" description="Disordered" evidence="1">
    <location>
        <begin position="1"/>
        <end position="106"/>
    </location>
</feature>
<accession>A0A1Z4EWH5</accession>
<organism evidence="2 3">
    <name type="scientific">[Mycobacterium] stephanolepidis</name>
    <dbReference type="NCBI Taxonomy" id="1520670"/>
    <lineage>
        <taxon>Bacteria</taxon>
        <taxon>Bacillati</taxon>
        <taxon>Actinomycetota</taxon>
        <taxon>Actinomycetes</taxon>
        <taxon>Mycobacteriales</taxon>
        <taxon>Mycobacteriaceae</taxon>
        <taxon>Mycobacteroides</taxon>
    </lineage>
</organism>
<feature type="compositionally biased region" description="Low complexity" evidence="1">
    <location>
        <begin position="374"/>
        <end position="388"/>
    </location>
</feature>
<dbReference type="AlphaFoldDB" id="A0A1Z4EWH5"/>
<evidence type="ECO:0000256" key="1">
    <source>
        <dbReference type="SAM" id="MobiDB-lite"/>
    </source>
</evidence>
<protein>
    <submittedName>
        <fullName evidence="2">Uncharacterized protein</fullName>
    </submittedName>
</protein>
<reference evidence="3" key="1">
    <citation type="journal article" date="2017" name="Genome Announc.">
        <title>Complete Genome Sequence of Mycobacterium stephanolepidis.</title>
        <authorList>
            <person name="Fukano H."/>
            <person name="Yoshida M."/>
            <person name="Katayama Y."/>
            <person name="Omatsu T."/>
            <person name="Mizutani T."/>
            <person name="Kurata O."/>
            <person name="Wada S."/>
            <person name="Hoshino Y."/>
        </authorList>
    </citation>
    <scope>NUCLEOTIDE SEQUENCE [LARGE SCALE GENOMIC DNA]</scope>
    <source>
        <strain evidence="3">NJB0901</strain>
    </source>
</reference>
<feature type="compositionally biased region" description="Basic and acidic residues" evidence="1">
    <location>
        <begin position="1"/>
        <end position="23"/>
    </location>
</feature>
<proteinExistence type="predicted"/>
<feature type="region of interest" description="Disordered" evidence="1">
    <location>
        <begin position="351"/>
        <end position="388"/>
    </location>
</feature>
<reference evidence="2 3" key="2">
    <citation type="journal article" date="2017" name="Int. J. Syst. Evol. Microbiol.">
        <title>Mycobacterium stephanolepidis sp. nov., a rapidly growing species related to Mycobacterium chelonae, isolated from marine teleost fish, Stephanolepis cirrhifer.</title>
        <authorList>
            <person name="Fukano H."/>
            <person name="Wada S."/>
            <person name="Kurata O."/>
            <person name="Katayama K."/>
            <person name="Fujiwara N."/>
            <person name="Hoshino Y."/>
        </authorList>
    </citation>
    <scope>NUCLEOTIDE SEQUENCE [LARGE SCALE GENOMIC DNA]</scope>
    <source>
        <strain evidence="2 3">NJB0901</strain>
    </source>
</reference>
<name>A0A1Z4EWH5_9MYCO</name>
<evidence type="ECO:0000313" key="3">
    <source>
        <dbReference type="Proteomes" id="UP000217954"/>
    </source>
</evidence>
<dbReference type="KEGG" id="mste:MSTE_01996"/>
<dbReference type="Proteomes" id="UP000217954">
    <property type="component" value="Chromosome"/>
</dbReference>
<feature type="compositionally biased region" description="Low complexity" evidence="1">
    <location>
        <begin position="81"/>
        <end position="106"/>
    </location>
</feature>
<feature type="compositionally biased region" description="Polar residues" evidence="1">
    <location>
        <begin position="49"/>
        <end position="62"/>
    </location>
</feature>
<evidence type="ECO:0000313" key="2">
    <source>
        <dbReference type="EMBL" id="BAX97312.1"/>
    </source>
</evidence>